<evidence type="ECO:0000313" key="2">
    <source>
        <dbReference type="EMBL" id="OTF76402.1"/>
    </source>
</evidence>
<dbReference type="OrthoDB" id="10022108at2759"/>
<keyword evidence="3" id="KW-1185">Reference proteome</keyword>
<keyword evidence="1" id="KW-0175">Coiled coil</keyword>
<evidence type="ECO:0000313" key="3">
    <source>
        <dbReference type="Proteomes" id="UP000194236"/>
    </source>
</evidence>
<dbReference type="EMBL" id="MUJZ01037669">
    <property type="protein sequence ID" value="OTF76402.1"/>
    <property type="molecule type" value="Genomic_DNA"/>
</dbReference>
<comment type="caution">
    <text evidence="2">The sequence shown here is derived from an EMBL/GenBank/DDBJ whole genome shotgun (WGS) entry which is preliminary data.</text>
</comment>
<dbReference type="Proteomes" id="UP000194236">
    <property type="component" value="Unassembled WGS sequence"/>
</dbReference>
<sequence>MLEKEDTPSSSISSLNDVTNFLREIINAHGNTNLKTYKNSFIKSLAIIEDLALGIPICDTESRYKIEITNLKSELALKEDEVQNVKNENLNIQEELLTVKNELTRIKAEEYDKIMKLSYASATKTSTSGKTNPKPSTHDSQNHFVIVSPKDDNGLKDSNQTISMIKEKISNQKSLESGLRIKKFQPINGKKCLIKCDTSNDVDKICSILNNDEKLTIKKPTKKNPRIMVIGISKDIPKEELINYIVSQNPKIDECLKVNNDDFLKVIFDKPDRKGPSYAYKNPTPTETRCVA</sequence>
<name>A0A1Y3B6F4_EURMA</name>
<feature type="coiled-coil region" evidence="1">
    <location>
        <begin position="61"/>
        <end position="109"/>
    </location>
</feature>
<proteinExistence type="predicted"/>
<reference evidence="2 3" key="1">
    <citation type="submission" date="2017-03" db="EMBL/GenBank/DDBJ databases">
        <title>Genome Survey of Euroglyphus maynei.</title>
        <authorList>
            <person name="Arlian L.G."/>
            <person name="Morgan M.S."/>
            <person name="Rider S.D."/>
        </authorList>
    </citation>
    <scope>NUCLEOTIDE SEQUENCE [LARGE SCALE GENOMIC DNA]</scope>
    <source>
        <strain evidence="2">Arlian Lab</strain>
        <tissue evidence="2">Whole body</tissue>
    </source>
</reference>
<protein>
    <submittedName>
        <fullName evidence="2">Uncharacterized protein</fullName>
    </submittedName>
</protein>
<accession>A0A1Y3B6F4</accession>
<gene>
    <name evidence="2" type="ORF">BLA29_004901</name>
</gene>
<dbReference type="AlphaFoldDB" id="A0A1Y3B6F4"/>
<evidence type="ECO:0000256" key="1">
    <source>
        <dbReference type="SAM" id="Coils"/>
    </source>
</evidence>
<organism evidence="2 3">
    <name type="scientific">Euroglyphus maynei</name>
    <name type="common">Mayne's house dust mite</name>
    <dbReference type="NCBI Taxonomy" id="6958"/>
    <lineage>
        <taxon>Eukaryota</taxon>
        <taxon>Metazoa</taxon>
        <taxon>Ecdysozoa</taxon>
        <taxon>Arthropoda</taxon>
        <taxon>Chelicerata</taxon>
        <taxon>Arachnida</taxon>
        <taxon>Acari</taxon>
        <taxon>Acariformes</taxon>
        <taxon>Sarcoptiformes</taxon>
        <taxon>Astigmata</taxon>
        <taxon>Psoroptidia</taxon>
        <taxon>Analgoidea</taxon>
        <taxon>Pyroglyphidae</taxon>
        <taxon>Pyroglyphinae</taxon>
        <taxon>Euroglyphus</taxon>
    </lineage>
</organism>